<proteinExistence type="predicted"/>
<comment type="caution">
    <text evidence="1">The sequence shown here is derived from an EMBL/GenBank/DDBJ whole genome shotgun (WGS) entry which is preliminary data.</text>
</comment>
<name>A0ACC5WR02_PANGG</name>
<accession>A0ACC5WR02</accession>
<reference evidence="1 2" key="1">
    <citation type="journal article" date="2022" name="bioRxiv">
        <title>An ancient truncated duplication of the anti-Mullerian hormone receptor type 2 gene is a potential conserved master sex determinant in the Pangasiidae catfish family.</title>
        <authorList>
            <person name="Wen M."/>
            <person name="Pan Q."/>
            <person name="Jouanno E."/>
            <person name="Montfort J."/>
            <person name="Zahm M."/>
            <person name="Cabau C."/>
            <person name="Klopp C."/>
            <person name="Iampietro C."/>
            <person name="Roques C."/>
            <person name="Bouchez O."/>
            <person name="Castinel A."/>
            <person name="Donnadieu C."/>
            <person name="Parrinello H."/>
            <person name="Poncet C."/>
            <person name="Belmonte E."/>
            <person name="Gautier V."/>
            <person name="Avarre J.-C."/>
            <person name="Dugue R."/>
            <person name="Gustiano R."/>
            <person name="Ha T.T.T."/>
            <person name="Campet M."/>
            <person name="Sriphairoj K."/>
            <person name="Ribolli J."/>
            <person name="de Almeida F.L."/>
            <person name="Desvignes T."/>
            <person name="Postlethwait J.H."/>
            <person name="Bucao C.F."/>
            <person name="Robinson-Rechavi M."/>
            <person name="Bobe J."/>
            <person name="Herpin A."/>
            <person name="Guiguen Y."/>
        </authorList>
    </citation>
    <scope>NUCLEOTIDE SEQUENCE [LARGE SCALE GENOMIC DNA]</scope>
    <source>
        <strain evidence="1">YG-Dec2019</strain>
    </source>
</reference>
<evidence type="ECO:0000313" key="2">
    <source>
        <dbReference type="Proteomes" id="UP000829447"/>
    </source>
</evidence>
<evidence type="ECO:0000313" key="1">
    <source>
        <dbReference type="EMBL" id="MCI4381085.1"/>
    </source>
</evidence>
<sequence length="486" mass="55871">MQSRRLDTKTKKSNMATDIKTLWTPNNFICLGVKMIPDKCADQTMAASTEQMDTSLPPGWTRETRQRKQGKTAGRVDTYIISPEGKRFRSKAELQKYLLSEESVHLELAAFDFTPKIKAQSQKSNSKRPQRKERKAGRRKAKQTNQTTENHPGVAVGEMQNGGIEIETETETEVEEKSNTDTQMQEINSKEEEQKDIVDETEDASSSVRENALPAVPLISVQATSESEGEDKAEVEEEEEEKEDSDEVSDSQKISPVRNTQNGTNLLSEKRRTSPYFKRKNDGLSPPKRKAFRKWTPPRSPFKLVQETLFHDPWKLLVATIFLNRTTGKLAIPMLWQFFERYPSAEVTRASDWKPLADLMQPLGLNALRAKTIIRFSGKLAIPMLWQFFERYPSAEVTRASDWKPLADLMQPLGLNALRAKTIIRFSDEYLTKSWRYPSELYGIGKYGNDSYRIFCVGEWREVTPNDHKLNKYHAWLWENHKQLGI</sequence>
<dbReference type="Proteomes" id="UP000829447">
    <property type="component" value="Linkage Group LG8"/>
</dbReference>
<gene>
    <name evidence="1" type="ORF">PGIGA_G00247540</name>
</gene>
<organism evidence="1 2">
    <name type="scientific">Pangasianodon gigas</name>
    <name type="common">Mekong giant catfish</name>
    <name type="synonym">Pangasius gigas</name>
    <dbReference type="NCBI Taxonomy" id="30993"/>
    <lineage>
        <taxon>Eukaryota</taxon>
        <taxon>Metazoa</taxon>
        <taxon>Chordata</taxon>
        <taxon>Craniata</taxon>
        <taxon>Vertebrata</taxon>
        <taxon>Euteleostomi</taxon>
        <taxon>Actinopterygii</taxon>
        <taxon>Neopterygii</taxon>
        <taxon>Teleostei</taxon>
        <taxon>Ostariophysi</taxon>
        <taxon>Siluriformes</taxon>
        <taxon>Pangasiidae</taxon>
        <taxon>Pangasianodon</taxon>
    </lineage>
</organism>
<keyword evidence="2" id="KW-1185">Reference proteome</keyword>
<protein>
    <submittedName>
        <fullName evidence="1">Uncharacterized protein</fullName>
    </submittedName>
</protein>
<dbReference type="EMBL" id="CM040461">
    <property type="protein sequence ID" value="MCI4381085.1"/>
    <property type="molecule type" value="Genomic_DNA"/>
</dbReference>